<reference evidence="1 2" key="1">
    <citation type="submission" date="2018-03" db="EMBL/GenBank/DDBJ databases">
        <title>Genomic Encyclopedia of Archaeal and Bacterial Type Strains, Phase II (KMG-II): from individual species to whole genera.</title>
        <authorList>
            <person name="Goeker M."/>
        </authorList>
    </citation>
    <scope>NUCLEOTIDE SEQUENCE [LARGE SCALE GENOMIC DNA]</scope>
    <source>
        <strain evidence="1 2">DSM 100214</strain>
    </source>
</reference>
<evidence type="ECO:0000313" key="2">
    <source>
        <dbReference type="Proteomes" id="UP000247973"/>
    </source>
</evidence>
<gene>
    <name evidence="1" type="ORF">CLV62_10277</name>
</gene>
<protein>
    <submittedName>
        <fullName evidence="1">Uncharacterized protein</fullName>
    </submittedName>
</protein>
<accession>A0A2V3PS75</accession>
<sequence length="169" mass="19011">MKKLLIIIIVCLATSVVYSQDPYRLDKVVLSVRDYDSKALVFEKSLNDSVQIISSEWNFPLIPVFKSVTLEGDRISSGELLDNGNRYNLDRESNVLTLLEALPEKEEIAGSSQEEKKVTETISGSHIPEYTIRQSGNQLTITFDQIIYGSSNYPGQTLKGKCEMIYVKP</sequence>
<proteinExistence type="predicted"/>
<evidence type="ECO:0000313" key="1">
    <source>
        <dbReference type="EMBL" id="PXV68047.1"/>
    </source>
</evidence>
<dbReference type="AlphaFoldDB" id="A0A2V3PS75"/>
<dbReference type="EMBL" id="QICL01000002">
    <property type="protein sequence ID" value="PXV68047.1"/>
    <property type="molecule type" value="Genomic_DNA"/>
</dbReference>
<dbReference type="OrthoDB" id="996644at2"/>
<comment type="caution">
    <text evidence="1">The sequence shown here is derived from an EMBL/GenBank/DDBJ whole genome shotgun (WGS) entry which is preliminary data.</text>
</comment>
<organism evidence="1 2">
    <name type="scientific">Dysgonomonas alginatilytica</name>
    <dbReference type="NCBI Taxonomy" id="1605892"/>
    <lineage>
        <taxon>Bacteria</taxon>
        <taxon>Pseudomonadati</taxon>
        <taxon>Bacteroidota</taxon>
        <taxon>Bacteroidia</taxon>
        <taxon>Bacteroidales</taxon>
        <taxon>Dysgonomonadaceae</taxon>
        <taxon>Dysgonomonas</taxon>
    </lineage>
</organism>
<keyword evidence="2" id="KW-1185">Reference proteome</keyword>
<name>A0A2V3PS75_9BACT</name>
<dbReference type="RefSeq" id="WP_110309336.1">
    <property type="nucleotide sequence ID" value="NZ_QICL01000002.1"/>
</dbReference>
<dbReference type="Proteomes" id="UP000247973">
    <property type="component" value="Unassembled WGS sequence"/>
</dbReference>